<evidence type="ECO:0000256" key="1">
    <source>
        <dbReference type="ARBA" id="ARBA00022679"/>
    </source>
</evidence>
<comment type="similarity">
    <text evidence="3">Belongs to the acetyltransferase family. RimI subfamily.</text>
</comment>
<dbReference type="InterPro" id="IPR006464">
    <property type="entry name" value="AcTrfase_RimI/Ard1"/>
</dbReference>
<organism evidence="5 6">
    <name type="scientific">Pedococcus dokdonensis</name>
    <dbReference type="NCBI Taxonomy" id="443156"/>
    <lineage>
        <taxon>Bacteria</taxon>
        <taxon>Bacillati</taxon>
        <taxon>Actinomycetota</taxon>
        <taxon>Actinomycetes</taxon>
        <taxon>Micrococcales</taxon>
        <taxon>Intrasporangiaceae</taxon>
        <taxon>Pedococcus</taxon>
    </lineage>
</organism>
<dbReference type="Gene3D" id="3.40.630.30">
    <property type="match status" value="1"/>
</dbReference>
<dbReference type="AlphaFoldDB" id="A0A1H0S2E9"/>
<dbReference type="STRING" id="443156.SAMN04489867_2183"/>
<proteinExistence type="inferred from homology"/>
<gene>
    <name evidence="5" type="ORF">SAMN04489867_2183</name>
</gene>
<dbReference type="PROSITE" id="PS51186">
    <property type="entry name" value="GNAT"/>
    <property type="match status" value="1"/>
</dbReference>
<evidence type="ECO:0000256" key="3">
    <source>
        <dbReference type="RuleBase" id="RU363094"/>
    </source>
</evidence>
<dbReference type="GO" id="GO:0005737">
    <property type="term" value="C:cytoplasm"/>
    <property type="evidence" value="ECO:0007669"/>
    <property type="project" value="UniProtKB-SubCell"/>
</dbReference>
<feature type="domain" description="N-acetyltransferase" evidence="4">
    <location>
        <begin position="1"/>
        <end position="148"/>
    </location>
</feature>
<comment type="subcellular location">
    <subcellularLocation>
        <location evidence="3">Cytoplasm</location>
    </subcellularLocation>
</comment>
<dbReference type="EMBL" id="LT629711">
    <property type="protein sequence ID" value="SDP35884.1"/>
    <property type="molecule type" value="Genomic_DNA"/>
</dbReference>
<sequence length="152" mass="16647">MTLRDLRWTDVDAVVALETSLFPDDAWTAASVWAELAARPRRSYVVVESSDGELAGYGGVDLGGEVADIMTMAVAPHAQGHGLGRRLLDELVARAVADHAAYLMLEVRADNGPARKLYDSTGFETISVRKRYYQPGDVDAIIMRLKLQEVGR</sequence>
<evidence type="ECO:0000313" key="5">
    <source>
        <dbReference type="EMBL" id="SDP35884.1"/>
    </source>
</evidence>
<comment type="function">
    <text evidence="3">Acetylates the N-terminal alanine of ribosomal protein bS18.</text>
</comment>
<accession>A0A1H0S2E9</accession>
<dbReference type="NCBIfam" id="TIGR01575">
    <property type="entry name" value="rimI"/>
    <property type="match status" value="1"/>
</dbReference>
<evidence type="ECO:0000313" key="6">
    <source>
        <dbReference type="Proteomes" id="UP000199077"/>
    </source>
</evidence>
<comment type="catalytic activity">
    <reaction evidence="3">
        <text>N-terminal L-alanyl-[ribosomal protein bS18] + acetyl-CoA = N-terminal N(alpha)-acetyl-L-alanyl-[ribosomal protein bS18] + CoA + H(+)</text>
        <dbReference type="Rhea" id="RHEA:43756"/>
        <dbReference type="Rhea" id="RHEA-COMP:10676"/>
        <dbReference type="Rhea" id="RHEA-COMP:10677"/>
        <dbReference type="ChEBI" id="CHEBI:15378"/>
        <dbReference type="ChEBI" id="CHEBI:57287"/>
        <dbReference type="ChEBI" id="CHEBI:57288"/>
        <dbReference type="ChEBI" id="CHEBI:64718"/>
        <dbReference type="ChEBI" id="CHEBI:83683"/>
        <dbReference type="EC" id="2.3.1.266"/>
    </reaction>
</comment>
<dbReference type="InterPro" id="IPR000182">
    <property type="entry name" value="GNAT_dom"/>
</dbReference>
<keyword evidence="6" id="KW-1185">Reference proteome</keyword>
<evidence type="ECO:0000259" key="4">
    <source>
        <dbReference type="PROSITE" id="PS51186"/>
    </source>
</evidence>
<keyword evidence="3" id="KW-0963">Cytoplasm</keyword>
<dbReference type="GO" id="GO:0008999">
    <property type="term" value="F:protein-N-terminal-alanine acetyltransferase activity"/>
    <property type="evidence" value="ECO:0007669"/>
    <property type="project" value="UniProtKB-EC"/>
</dbReference>
<reference evidence="6" key="1">
    <citation type="submission" date="2016-10" db="EMBL/GenBank/DDBJ databases">
        <authorList>
            <person name="Varghese N."/>
            <person name="Submissions S."/>
        </authorList>
    </citation>
    <scope>NUCLEOTIDE SEQUENCE [LARGE SCALE GENOMIC DNA]</scope>
    <source>
        <strain evidence="6">DSM 22329</strain>
    </source>
</reference>
<dbReference type="Pfam" id="PF00583">
    <property type="entry name" value="Acetyltransf_1"/>
    <property type="match status" value="1"/>
</dbReference>
<dbReference type="PANTHER" id="PTHR43877">
    <property type="entry name" value="AMINOALKYLPHOSPHONATE N-ACETYLTRANSFERASE-RELATED-RELATED"/>
    <property type="match status" value="1"/>
</dbReference>
<evidence type="ECO:0000256" key="2">
    <source>
        <dbReference type="ARBA" id="ARBA00023315"/>
    </source>
</evidence>
<protein>
    <recommendedName>
        <fullName evidence="3">[Ribosomal protein bS18]-alanine N-acetyltransferase</fullName>
        <ecNumber evidence="3">2.3.1.266</ecNumber>
    </recommendedName>
</protein>
<dbReference type="EC" id="2.3.1.266" evidence="3"/>
<dbReference type="SUPFAM" id="SSF55729">
    <property type="entry name" value="Acyl-CoA N-acyltransferases (Nat)"/>
    <property type="match status" value="1"/>
</dbReference>
<dbReference type="InterPro" id="IPR016181">
    <property type="entry name" value="Acyl_CoA_acyltransferase"/>
</dbReference>
<keyword evidence="2" id="KW-0012">Acyltransferase</keyword>
<keyword evidence="1 5" id="KW-0808">Transferase</keyword>
<dbReference type="Proteomes" id="UP000199077">
    <property type="component" value="Chromosome I"/>
</dbReference>
<dbReference type="InterPro" id="IPR050832">
    <property type="entry name" value="Bact_Acetyltransf"/>
</dbReference>
<dbReference type="CDD" id="cd04301">
    <property type="entry name" value="NAT_SF"/>
    <property type="match status" value="1"/>
</dbReference>
<dbReference type="PANTHER" id="PTHR43877:SF2">
    <property type="entry name" value="AMINOALKYLPHOSPHONATE N-ACETYLTRANSFERASE-RELATED"/>
    <property type="match status" value="1"/>
</dbReference>
<name>A0A1H0S2E9_9MICO</name>